<dbReference type="EMBL" id="ML992503">
    <property type="protein sequence ID" value="KAF2225510.1"/>
    <property type="molecule type" value="Genomic_DNA"/>
</dbReference>
<name>A0A6A6GJ59_9PEZI</name>
<evidence type="ECO:0000256" key="3">
    <source>
        <dbReference type="PROSITE-ProRule" id="PRU10038"/>
    </source>
</evidence>
<evidence type="ECO:0000313" key="6">
    <source>
        <dbReference type="EMBL" id="KAF2225510.1"/>
    </source>
</evidence>
<dbReference type="Gene3D" id="3.40.50.1820">
    <property type="entry name" value="alpha/beta hydrolase"/>
    <property type="match status" value="1"/>
</dbReference>
<reference evidence="7" key="1">
    <citation type="journal article" date="2020" name="Stud. Mycol.">
        <title>101 Dothideomycetes genomes: A test case for predicting lifestyles and emergence of pathogens.</title>
        <authorList>
            <person name="Haridas S."/>
            <person name="Albert R."/>
            <person name="Binder M."/>
            <person name="Bloem J."/>
            <person name="LaButti K."/>
            <person name="Salamov A."/>
            <person name="Andreopoulos B."/>
            <person name="Baker S."/>
            <person name="Barry K."/>
            <person name="Bills G."/>
            <person name="Bluhm B."/>
            <person name="Cannon C."/>
            <person name="Castanera R."/>
            <person name="Culley D."/>
            <person name="Daum C."/>
            <person name="Ezra D."/>
            <person name="Gonzalez J."/>
            <person name="Henrissat B."/>
            <person name="Kuo A."/>
            <person name="Liang C."/>
            <person name="Lipzen A."/>
            <person name="Lutzoni F."/>
            <person name="Magnuson J."/>
            <person name="Mondo S."/>
            <person name="Nolan M."/>
            <person name="Ohm R."/>
            <person name="Pangilinan J."/>
            <person name="Park H.-J."/>
            <person name="Ramirez L."/>
            <person name="Alfaro M."/>
            <person name="Sun H."/>
            <person name="Tritt A."/>
            <person name="Yoshinaga Y."/>
            <person name="Zwiers L.-H."/>
            <person name="Turgeon B."/>
            <person name="Goodwin S."/>
            <person name="Spatafora J."/>
            <person name="Crous P."/>
            <person name="Grigoriev I."/>
        </authorList>
    </citation>
    <scope>NUCLEOTIDE SEQUENCE [LARGE SCALE GENOMIC DNA]</scope>
    <source>
        <strain evidence="7">CECT 20119</strain>
    </source>
</reference>
<dbReference type="InterPro" id="IPR033140">
    <property type="entry name" value="Lipase_GDXG_put_SER_AS"/>
</dbReference>
<feature type="active site" evidence="3">
    <location>
        <position position="243"/>
    </location>
</feature>
<dbReference type="InterPro" id="IPR013094">
    <property type="entry name" value="AB_hydrolase_3"/>
</dbReference>
<dbReference type="SUPFAM" id="SSF53474">
    <property type="entry name" value="alpha/beta-Hydrolases"/>
    <property type="match status" value="1"/>
</dbReference>
<dbReference type="PANTHER" id="PTHR48081">
    <property type="entry name" value="AB HYDROLASE SUPERFAMILY PROTEIN C4A8.06C"/>
    <property type="match status" value="1"/>
</dbReference>
<dbReference type="PANTHER" id="PTHR48081:SF25">
    <property type="entry name" value="PUTATIVE (AFU_ORTHOLOGUE AFUA_3G11560)-RELATED"/>
    <property type="match status" value="1"/>
</dbReference>
<dbReference type="PROSITE" id="PS01174">
    <property type="entry name" value="LIPASE_GDXG_SER"/>
    <property type="match status" value="1"/>
</dbReference>
<evidence type="ECO:0000313" key="7">
    <source>
        <dbReference type="Proteomes" id="UP000799538"/>
    </source>
</evidence>
<evidence type="ECO:0000256" key="4">
    <source>
        <dbReference type="SAM" id="MobiDB-lite"/>
    </source>
</evidence>
<comment type="similarity">
    <text evidence="1">Belongs to the 'GDXG' lipolytic enzyme family.</text>
</comment>
<feature type="domain" description="Alpha/beta hydrolase fold-3" evidence="5">
    <location>
        <begin position="162"/>
        <end position="405"/>
    </location>
</feature>
<dbReference type="Proteomes" id="UP000799538">
    <property type="component" value="Unassembled WGS sequence"/>
</dbReference>
<evidence type="ECO:0000256" key="1">
    <source>
        <dbReference type="ARBA" id="ARBA00010515"/>
    </source>
</evidence>
<dbReference type="InterPro" id="IPR029058">
    <property type="entry name" value="AB_hydrolase_fold"/>
</dbReference>
<proteinExistence type="inferred from homology"/>
<dbReference type="Pfam" id="PF07859">
    <property type="entry name" value="Abhydrolase_3"/>
    <property type="match status" value="1"/>
</dbReference>
<dbReference type="GO" id="GO:0016787">
    <property type="term" value="F:hydrolase activity"/>
    <property type="evidence" value="ECO:0007669"/>
    <property type="project" value="UniProtKB-KW"/>
</dbReference>
<dbReference type="OrthoDB" id="5354320at2759"/>
<feature type="region of interest" description="Disordered" evidence="4">
    <location>
        <begin position="473"/>
        <end position="492"/>
    </location>
</feature>
<evidence type="ECO:0000259" key="5">
    <source>
        <dbReference type="Pfam" id="PF07859"/>
    </source>
</evidence>
<protein>
    <submittedName>
        <fullName evidence="6">Alpha/beta hydrolase fold-domain-containing protein</fullName>
    </submittedName>
</protein>
<dbReference type="InterPro" id="IPR050300">
    <property type="entry name" value="GDXG_lipolytic_enzyme"/>
</dbReference>
<keyword evidence="7" id="KW-1185">Reference proteome</keyword>
<gene>
    <name evidence="6" type="ORF">BDZ85DRAFT_67416</name>
</gene>
<organism evidence="6 7">
    <name type="scientific">Elsinoe ampelina</name>
    <dbReference type="NCBI Taxonomy" id="302913"/>
    <lineage>
        <taxon>Eukaryota</taxon>
        <taxon>Fungi</taxon>
        <taxon>Dikarya</taxon>
        <taxon>Ascomycota</taxon>
        <taxon>Pezizomycotina</taxon>
        <taxon>Dothideomycetes</taxon>
        <taxon>Dothideomycetidae</taxon>
        <taxon>Myriangiales</taxon>
        <taxon>Elsinoaceae</taxon>
        <taxon>Elsinoe</taxon>
    </lineage>
</organism>
<dbReference type="AlphaFoldDB" id="A0A6A6GJ59"/>
<keyword evidence="2 6" id="KW-0378">Hydrolase</keyword>
<evidence type="ECO:0000256" key="2">
    <source>
        <dbReference type="ARBA" id="ARBA00022801"/>
    </source>
</evidence>
<sequence>MEDASYAALARFILPKVPSMLRAAAAHTLSLSPTSSTWDLHTTLQMTVLRSLLITDKPSPLGKTQALTLKDPGPKGKLWTAPATIPAPSDDGTREAVFKAIADMGTGQETYTKPDNADLPVEWTGFRSEARTANEPLPEGLSPKERYDKLMADPNRKSETTVLYFHGGAYYLCGFTTHRVPISRLAKACGGRALAVQYRLAPQAAFPSQLIDAFNAYLYLLYPPEGSFHEPVKASSIVFAGDSAGGNLAFALLQLLLQLHRSNRVPTKPPTVRYNGREVAVPLPAGVSGLSAWLDIARSSPSLIENAKYDYLPPPKADDAKVAFPKDDIWPTTPPRGDVFCDLSLLDHPLVSPLVAKDWSGAPPLWLMSGDEMLYDEDAVLAVRAKEQGVTVQWEHYEAMPHVFSMLLPHLATSDTCYKNWGDFARKCVEGGVQGKSILIRAKSGKEEQVELKTGGEAHFSWEQAVENVQKTKNKRLEGYEKEGKAMPKPSL</sequence>
<accession>A0A6A6GJ59</accession>
<feature type="compositionally biased region" description="Basic and acidic residues" evidence="4">
    <location>
        <begin position="475"/>
        <end position="486"/>
    </location>
</feature>